<dbReference type="AlphaFoldDB" id="A0A1E5JTR3"/>
<dbReference type="PATRIC" id="fig|45071.6.peg.2169"/>
<dbReference type="Gene3D" id="1.25.40.20">
    <property type="entry name" value="Ankyrin repeat-containing domain"/>
    <property type="match status" value="1"/>
</dbReference>
<dbReference type="EMBL" id="LSOG01000036">
    <property type="protein sequence ID" value="OEH47870.1"/>
    <property type="molecule type" value="Genomic_DNA"/>
</dbReference>
<keyword evidence="2" id="KW-1185">Reference proteome</keyword>
<dbReference type="OrthoDB" id="6087427at2"/>
<dbReference type="SUPFAM" id="SSF48403">
    <property type="entry name" value="Ankyrin repeat"/>
    <property type="match status" value="1"/>
</dbReference>
<dbReference type="Proteomes" id="UP000095229">
    <property type="component" value="Unassembled WGS sequence"/>
</dbReference>
<dbReference type="RefSeq" id="WP_058517839.1">
    <property type="nucleotide sequence ID" value="NZ_CAAAIE010000010.1"/>
</dbReference>
<comment type="caution">
    <text evidence="1">The sequence shown here is derived from an EMBL/GenBank/DDBJ whole genome shotgun (WGS) entry which is preliminary data.</text>
</comment>
<reference evidence="1 2" key="1">
    <citation type="submission" date="2016-02" db="EMBL/GenBank/DDBJ databases">
        <title>Secondary metabolites in Legionella.</title>
        <authorList>
            <person name="Tobias N.J."/>
            <person name="Bode H.B."/>
        </authorList>
    </citation>
    <scope>NUCLEOTIDE SEQUENCE [LARGE SCALE GENOMIC DNA]</scope>
    <source>
        <strain evidence="1 2">DSM 19216</strain>
    </source>
</reference>
<gene>
    <name evidence="1" type="ORF">lpari_01058</name>
</gene>
<proteinExistence type="predicted"/>
<accession>A0A1E5JTR3</accession>
<evidence type="ECO:0000313" key="1">
    <source>
        <dbReference type="EMBL" id="OEH47870.1"/>
    </source>
</evidence>
<evidence type="ECO:0000313" key="2">
    <source>
        <dbReference type="Proteomes" id="UP000095229"/>
    </source>
</evidence>
<protein>
    <submittedName>
        <fullName evidence="1">Uncharacterized protein</fullName>
    </submittedName>
</protein>
<sequence length="451" mass="52460">MKDKVEIKEKKIADLYGYKKILMAIEEGDIESLIYLLAGFNLEEITDCCTDDGKSLQMLIEESTIPIRINERYIDHFKSRLTPLQKIFKICEGQTHPPFQLLHVLLQLGADVNKEVDEEGNTFLHEYVSLHIVHPQIATQLFLAGGNFFKKNHRGEMPFDRMAEHEVRFIHNLIQMNDKEHHAASIIQRKWRSHISKKQSPVTISPFDHPFLKKPVKLPFFNPPQVERMEAWVEHHHVMDRVVAREVIDSIQHISHRHFMFGLKQAIQKLNEYLSSLPESKRNYVLLMDDRLDKSNLWVTKLAEPYLAFAPKDFVTMSELNSFNPGLDVLHLIAIDDASYTGNFFVHFFMDYYNKTLIQNNRLMNLKCHLVLPFTTNESRLRLKKYDVLVHTQETLPIFSVKNTKFSGKTATFFDHKVPCPQSTIECISKGTLITGERGPMFIESIVPPYK</sequence>
<name>A0A1E5JTR3_9GAMM</name>
<organism evidence="1 2">
    <name type="scientific">Legionella parisiensis</name>
    <dbReference type="NCBI Taxonomy" id="45071"/>
    <lineage>
        <taxon>Bacteria</taxon>
        <taxon>Pseudomonadati</taxon>
        <taxon>Pseudomonadota</taxon>
        <taxon>Gammaproteobacteria</taxon>
        <taxon>Legionellales</taxon>
        <taxon>Legionellaceae</taxon>
        <taxon>Legionella</taxon>
    </lineage>
</organism>
<dbReference type="STRING" id="45071.Lpar_2024"/>
<dbReference type="InterPro" id="IPR036770">
    <property type="entry name" value="Ankyrin_rpt-contain_sf"/>
</dbReference>